<name>A0A517SBI5_9PLAN</name>
<proteinExistence type="predicted"/>
<gene>
    <name evidence="1" type="ORF">Pan44_14890</name>
</gene>
<dbReference type="OrthoDB" id="5432031at2"/>
<dbReference type="AlphaFoldDB" id="A0A517SBI5"/>
<evidence type="ECO:0008006" key="3">
    <source>
        <dbReference type="Google" id="ProtNLM"/>
    </source>
</evidence>
<keyword evidence="2" id="KW-1185">Reference proteome</keyword>
<organism evidence="1 2">
    <name type="scientific">Caulifigura coniformis</name>
    <dbReference type="NCBI Taxonomy" id="2527983"/>
    <lineage>
        <taxon>Bacteria</taxon>
        <taxon>Pseudomonadati</taxon>
        <taxon>Planctomycetota</taxon>
        <taxon>Planctomycetia</taxon>
        <taxon>Planctomycetales</taxon>
        <taxon>Planctomycetaceae</taxon>
        <taxon>Caulifigura</taxon>
    </lineage>
</organism>
<dbReference type="KEGG" id="ccos:Pan44_14890"/>
<evidence type="ECO:0000313" key="1">
    <source>
        <dbReference type="EMBL" id="QDT53472.1"/>
    </source>
</evidence>
<reference evidence="1 2" key="1">
    <citation type="submission" date="2019-02" db="EMBL/GenBank/DDBJ databases">
        <title>Deep-cultivation of Planctomycetes and their phenomic and genomic characterization uncovers novel biology.</title>
        <authorList>
            <person name="Wiegand S."/>
            <person name="Jogler M."/>
            <person name="Boedeker C."/>
            <person name="Pinto D."/>
            <person name="Vollmers J."/>
            <person name="Rivas-Marin E."/>
            <person name="Kohn T."/>
            <person name="Peeters S.H."/>
            <person name="Heuer A."/>
            <person name="Rast P."/>
            <person name="Oberbeckmann S."/>
            <person name="Bunk B."/>
            <person name="Jeske O."/>
            <person name="Meyerdierks A."/>
            <person name="Storesund J.E."/>
            <person name="Kallscheuer N."/>
            <person name="Luecker S."/>
            <person name="Lage O.M."/>
            <person name="Pohl T."/>
            <person name="Merkel B.J."/>
            <person name="Hornburger P."/>
            <person name="Mueller R.-W."/>
            <person name="Bruemmer F."/>
            <person name="Labrenz M."/>
            <person name="Spormann A.M."/>
            <person name="Op den Camp H."/>
            <person name="Overmann J."/>
            <person name="Amann R."/>
            <person name="Jetten M.S.M."/>
            <person name="Mascher T."/>
            <person name="Medema M.H."/>
            <person name="Devos D.P."/>
            <person name="Kaster A.-K."/>
            <person name="Ovreas L."/>
            <person name="Rohde M."/>
            <person name="Galperin M.Y."/>
            <person name="Jogler C."/>
        </authorList>
    </citation>
    <scope>NUCLEOTIDE SEQUENCE [LARGE SCALE GENOMIC DNA]</scope>
    <source>
        <strain evidence="1 2">Pan44</strain>
    </source>
</reference>
<sequence length="267" mass="29492">MIAILLPLLFQQPLPASHTERVGGTPDLCQTDKAGDFADGGRQFCGPVAVSDQFVWLANHGYPKLFPTATKGKAGQIELVNALAARNYMDTAGLRGTMPPRLMEALRGYVNDRGYELARIEYRGYLPSKGSFESSGAHFDRDWVRAAVANPRACAWLNIQWSKFDEAAGAYADLDRHWLCVVGYGEDARKNPAPDLFLVHDPAGRSGLQKKTDFVTLELLERGRFPVRGKEYDARGYYEIRDGLTFKEGADRALVIGGVVLELKPAL</sequence>
<accession>A0A517SBI5</accession>
<dbReference type="InParanoid" id="A0A517SBI5"/>
<dbReference type="EMBL" id="CP036271">
    <property type="protein sequence ID" value="QDT53472.1"/>
    <property type="molecule type" value="Genomic_DNA"/>
</dbReference>
<evidence type="ECO:0000313" key="2">
    <source>
        <dbReference type="Proteomes" id="UP000315700"/>
    </source>
</evidence>
<protein>
    <recommendedName>
        <fullName evidence="3">Peptidase C39-like domain-containing protein</fullName>
    </recommendedName>
</protein>
<dbReference type="Proteomes" id="UP000315700">
    <property type="component" value="Chromosome"/>
</dbReference>
<dbReference type="RefSeq" id="WP_145028717.1">
    <property type="nucleotide sequence ID" value="NZ_CP036271.1"/>
</dbReference>